<dbReference type="Proteomes" id="UP001194696">
    <property type="component" value="Unassembled WGS sequence"/>
</dbReference>
<comment type="caution">
    <text evidence="1">The sequence shown here is derived from an EMBL/GenBank/DDBJ whole genome shotgun (WGS) entry which is preliminary data.</text>
</comment>
<evidence type="ECO:0000313" key="1">
    <source>
        <dbReference type="EMBL" id="KAG0288887.1"/>
    </source>
</evidence>
<keyword evidence="2" id="KW-1185">Reference proteome</keyword>
<proteinExistence type="predicted"/>
<name>A0ABQ7K156_9FUNG</name>
<accession>A0ABQ7K156</accession>
<sequence>MTCEESLPLYARTSMLKFILGPAEFVLHHLETRIQLSEKIDILLLKNSYEDVEFRSLVQRVAKKIGSRLPTSALEQLKFRMYQYLESAVSDPSHYIRPELIAKFMSTTHWETLLDRDYIVSCYLDECRPKTLLFLDTIRTMGVSPSLLELDFIPFDTLSEGVIHVLAGQQQARSVLRNQAPLFSKNSEILDVDGLNTAFEQLLLTVIEYQDSFAELQLHLTSAGAQLSNYLKTLKGDQVDVTKIGKLLETMKQLLLSAPVAPGNFLPRLFWTAALSLEACRILEESLGLTALLGHDKM</sequence>
<reference evidence="1 2" key="1">
    <citation type="journal article" date="2020" name="Fungal Divers.">
        <title>Resolving the Mortierellaceae phylogeny through synthesis of multi-gene phylogenetics and phylogenomics.</title>
        <authorList>
            <person name="Vandepol N."/>
            <person name="Liber J."/>
            <person name="Desiro A."/>
            <person name="Na H."/>
            <person name="Kennedy M."/>
            <person name="Barry K."/>
            <person name="Grigoriev I.V."/>
            <person name="Miller A.N."/>
            <person name="O'Donnell K."/>
            <person name="Stajich J.E."/>
            <person name="Bonito G."/>
        </authorList>
    </citation>
    <scope>NUCLEOTIDE SEQUENCE [LARGE SCALE GENOMIC DNA]</scope>
    <source>
        <strain evidence="1 2">AD045</strain>
    </source>
</reference>
<organism evidence="1 2">
    <name type="scientific">Linnemannia gamsii</name>
    <dbReference type="NCBI Taxonomy" id="64522"/>
    <lineage>
        <taxon>Eukaryota</taxon>
        <taxon>Fungi</taxon>
        <taxon>Fungi incertae sedis</taxon>
        <taxon>Mucoromycota</taxon>
        <taxon>Mortierellomycotina</taxon>
        <taxon>Mortierellomycetes</taxon>
        <taxon>Mortierellales</taxon>
        <taxon>Mortierellaceae</taxon>
        <taxon>Linnemannia</taxon>
    </lineage>
</organism>
<dbReference type="EMBL" id="JAAAIM010000380">
    <property type="protein sequence ID" value="KAG0288887.1"/>
    <property type="molecule type" value="Genomic_DNA"/>
</dbReference>
<gene>
    <name evidence="1" type="ORF">BGZ96_007408</name>
</gene>
<evidence type="ECO:0000313" key="2">
    <source>
        <dbReference type="Proteomes" id="UP001194696"/>
    </source>
</evidence>
<protein>
    <submittedName>
        <fullName evidence="1">Uncharacterized protein</fullName>
    </submittedName>
</protein>